<dbReference type="EMBL" id="BBYR01000017">
    <property type="protein sequence ID" value="GAP35234.1"/>
    <property type="molecule type" value="Genomic_DNA"/>
</dbReference>
<dbReference type="EC" id="4.6.1.1" evidence="3"/>
<dbReference type="Pfam" id="PF00211">
    <property type="entry name" value="Guanylate_cyc"/>
    <property type="match status" value="1"/>
</dbReference>
<reference evidence="3 4" key="2">
    <citation type="journal article" date="2016" name="Science">
        <title>A bacterium that degrades and assimilates poly(ethylene terephthalate).</title>
        <authorList>
            <person name="Yoshida S."/>
            <person name="Hiraga K."/>
            <person name="Takehana T."/>
            <person name="Taniguchi I."/>
            <person name="Yamaji H."/>
            <person name="Maeda Y."/>
            <person name="Toyohara K."/>
            <person name="Miyamoto K."/>
            <person name="Kimura Y."/>
            <person name="Oda K."/>
        </authorList>
    </citation>
    <scope>NUCLEOTIDE SEQUENCE [LARGE SCALE GENOMIC DNA]</scope>
    <source>
        <strain evidence="4">NBRC 110686 / TISTR 2288 / 201-F6</strain>
    </source>
</reference>
<dbReference type="PROSITE" id="PS50125">
    <property type="entry name" value="GUANYLATE_CYCLASE_2"/>
    <property type="match status" value="1"/>
</dbReference>
<dbReference type="SUPFAM" id="SSF55073">
    <property type="entry name" value="Nucleotide cyclase"/>
    <property type="match status" value="1"/>
</dbReference>
<dbReference type="SMART" id="SM00240">
    <property type="entry name" value="FHA"/>
    <property type="match status" value="1"/>
</dbReference>
<dbReference type="GO" id="GO:0035556">
    <property type="term" value="P:intracellular signal transduction"/>
    <property type="evidence" value="ECO:0007669"/>
    <property type="project" value="InterPro"/>
</dbReference>
<dbReference type="SUPFAM" id="SSF49879">
    <property type="entry name" value="SMAD/FHA domain"/>
    <property type="match status" value="1"/>
</dbReference>
<dbReference type="InterPro" id="IPR001054">
    <property type="entry name" value="A/G_cyclase"/>
</dbReference>
<keyword evidence="3" id="KW-0456">Lyase</keyword>
<dbReference type="STRING" id="1547922.ISF6_0825"/>
<accession>A0A0K8NY71</accession>
<comment type="caution">
    <text evidence="3">The sequence shown here is derived from an EMBL/GenBank/DDBJ whole genome shotgun (WGS) entry which is preliminary data.</text>
</comment>
<dbReference type="SMART" id="SM00044">
    <property type="entry name" value="CYCc"/>
    <property type="match status" value="1"/>
</dbReference>
<evidence type="ECO:0000259" key="2">
    <source>
        <dbReference type="PROSITE" id="PS50125"/>
    </source>
</evidence>
<dbReference type="Gene3D" id="3.30.70.1230">
    <property type="entry name" value="Nucleotide cyclase"/>
    <property type="match status" value="1"/>
</dbReference>
<dbReference type="InterPro" id="IPR000253">
    <property type="entry name" value="FHA_dom"/>
</dbReference>
<dbReference type="PANTHER" id="PTHR43081">
    <property type="entry name" value="ADENYLATE CYCLASE, TERMINAL-DIFFERENTIATION SPECIFIC-RELATED"/>
    <property type="match status" value="1"/>
</dbReference>
<dbReference type="CDD" id="cd07302">
    <property type="entry name" value="CHD"/>
    <property type="match status" value="1"/>
</dbReference>
<dbReference type="PROSITE" id="PS50006">
    <property type="entry name" value="FHA_DOMAIN"/>
    <property type="match status" value="1"/>
</dbReference>
<dbReference type="InterPro" id="IPR008984">
    <property type="entry name" value="SMAD_FHA_dom_sf"/>
</dbReference>
<dbReference type="CDD" id="cd00060">
    <property type="entry name" value="FHA"/>
    <property type="match status" value="1"/>
</dbReference>
<feature type="domain" description="Guanylate cyclase" evidence="2">
    <location>
        <begin position="32"/>
        <end position="147"/>
    </location>
</feature>
<dbReference type="Proteomes" id="UP000037660">
    <property type="component" value="Unassembled WGS sequence"/>
</dbReference>
<dbReference type="Gene3D" id="2.60.200.20">
    <property type="match status" value="1"/>
</dbReference>
<dbReference type="OrthoDB" id="9802500at2"/>
<evidence type="ECO:0000313" key="4">
    <source>
        <dbReference type="Proteomes" id="UP000037660"/>
    </source>
</evidence>
<organism evidence="3 4">
    <name type="scientific">Piscinibacter sakaiensis</name>
    <name type="common">Ideonella sakaiensis</name>
    <dbReference type="NCBI Taxonomy" id="1547922"/>
    <lineage>
        <taxon>Bacteria</taxon>
        <taxon>Pseudomonadati</taxon>
        <taxon>Pseudomonadota</taxon>
        <taxon>Betaproteobacteria</taxon>
        <taxon>Burkholderiales</taxon>
        <taxon>Sphaerotilaceae</taxon>
        <taxon>Piscinibacter</taxon>
    </lineage>
</organism>
<evidence type="ECO:0000313" key="3">
    <source>
        <dbReference type="EMBL" id="GAP35234.1"/>
    </source>
</evidence>
<proteinExistence type="predicted"/>
<protein>
    <submittedName>
        <fullName evidence="3">Adenylate cyclase</fullName>
        <ecNumber evidence="3">4.6.1.1</ecNumber>
    </submittedName>
</protein>
<dbReference type="GO" id="GO:0004016">
    <property type="term" value="F:adenylate cyclase activity"/>
    <property type="evidence" value="ECO:0007669"/>
    <property type="project" value="UniProtKB-EC"/>
</dbReference>
<evidence type="ECO:0000259" key="1">
    <source>
        <dbReference type="PROSITE" id="PS50006"/>
    </source>
</evidence>
<keyword evidence="4" id="KW-1185">Reference proteome</keyword>
<sequence>MIDFASLTMTDIIRLQNQLQQELTRRFERPLLLMFSDIVGSTPYFARFGDAAGRQLQQLHFDVLGQCIAPVEGRIVDTSGDGAFCVFPSADLAVQGVVAFQVQLGRENAARARQHQLQVRIGLHWGRVLTDGVAVSGDAVNLCARVAASGEPDEIRMTRDVFQELGRLQRLSCRALGGVSLKGVAQPVPLLALQWRDESRFPRHLLVEETKEELVLPAQDIVTFGRLAEHDGVRANDVVLGHPDPERARQISRWHFELRRAPDGLRLRNLSDSLTEVDGVPVPKGQEAVMVAGGCIRVAGALTLRLLGPARRSEDDGESTMMFRSTNLL</sequence>
<dbReference type="InterPro" id="IPR029787">
    <property type="entry name" value="Nucleotide_cyclase"/>
</dbReference>
<feature type="domain" description="FHA" evidence="1">
    <location>
        <begin position="222"/>
        <end position="282"/>
    </location>
</feature>
<dbReference type="AlphaFoldDB" id="A0A0K8NY71"/>
<dbReference type="PANTHER" id="PTHR43081:SF1">
    <property type="entry name" value="ADENYLATE CYCLASE, TERMINAL-DIFFERENTIATION SPECIFIC"/>
    <property type="match status" value="1"/>
</dbReference>
<gene>
    <name evidence="3" type="ORF">ISF6_0825</name>
</gene>
<dbReference type="GO" id="GO:0009190">
    <property type="term" value="P:cyclic nucleotide biosynthetic process"/>
    <property type="evidence" value="ECO:0007669"/>
    <property type="project" value="InterPro"/>
</dbReference>
<dbReference type="InterPro" id="IPR050697">
    <property type="entry name" value="Adenylyl/Guanylyl_Cyclase_3/4"/>
</dbReference>
<name>A0A0K8NY71_PISS1</name>
<reference evidence="4" key="1">
    <citation type="submission" date="2015-07" db="EMBL/GenBank/DDBJ databases">
        <title>Discovery of a poly(ethylene terephthalate assimilation.</title>
        <authorList>
            <person name="Yoshida S."/>
            <person name="Hiraga K."/>
            <person name="Takehana T."/>
            <person name="Taniguchi I."/>
            <person name="Yamaji H."/>
            <person name="Maeda Y."/>
            <person name="Toyohara K."/>
            <person name="Miyamoto K."/>
            <person name="Kimura Y."/>
            <person name="Oda K."/>
        </authorList>
    </citation>
    <scope>NUCLEOTIDE SEQUENCE [LARGE SCALE GENOMIC DNA]</scope>
    <source>
        <strain evidence="4">NBRC 110686 / TISTR 2288 / 201-F6</strain>
    </source>
</reference>